<keyword evidence="4 9" id="KW-0812">Transmembrane</keyword>
<keyword evidence="16" id="KW-0675">Receptor</keyword>
<evidence type="ECO:0000256" key="3">
    <source>
        <dbReference type="ARBA" id="ARBA00022452"/>
    </source>
</evidence>
<comment type="caution">
    <text evidence="16">The sequence shown here is derived from an EMBL/GenBank/DDBJ whole genome shotgun (WGS) entry which is preliminary data.</text>
</comment>
<reference evidence="16" key="1">
    <citation type="submission" date="2020-10" db="EMBL/GenBank/DDBJ databases">
        <title>Phylogeny of dyella-like bacteria.</title>
        <authorList>
            <person name="Fu J."/>
        </authorList>
    </citation>
    <scope>NUCLEOTIDE SEQUENCE</scope>
    <source>
        <strain evidence="16">DHOC52</strain>
    </source>
</reference>
<comment type="similarity">
    <text evidence="9 11">Belongs to the TonB-dependent receptor family.</text>
</comment>
<evidence type="ECO:0000256" key="12">
    <source>
        <dbReference type="SAM" id="MobiDB-lite"/>
    </source>
</evidence>
<evidence type="ECO:0000313" key="16">
    <source>
        <dbReference type="EMBL" id="MBM7125636.1"/>
    </source>
</evidence>
<keyword evidence="3 9" id="KW-1134">Transmembrane beta strand</keyword>
<evidence type="ECO:0000256" key="13">
    <source>
        <dbReference type="SAM" id="SignalP"/>
    </source>
</evidence>
<dbReference type="PROSITE" id="PS00430">
    <property type="entry name" value="TONB_DEPENDENT_REC_1"/>
    <property type="match status" value="1"/>
</dbReference>
<feature type="short sequence motif" description="TonB box" evidence="10">
    <location>
        <begin position="45"/>
        <end position="51"/>
    </location>
</feature>
<evidence type="ECO:0000259" key="14">
    <source>
        <dbReference type="Pfam" id="PF00593"/>
    </source>
</evidence>
<keyword evidence="6 10" id="KW-0798">TonB box</keyword>
<evidence type="ECO:0000256" key="4">
    <source>
        <dbReference type="ARBA" id="ARBA00022692"/>
    </source>
</evidence>
<evidence type="ECO:0000256" key="2">
    <source>
        <dbReference type="ARBA" id="ARBA00022448"/>
    </source>
</evidence>
<evidence type="ECO:0000256" key="8">
    <source>
        <dbReference type="ARBA" id="ARBA00023237"/>
    </source>
</evidence>
<dbReference type="SUPFAM" id="SSF56935">
    <property type="entry name" value="Porins"/>
    <property type="match status" value="1"/>
</dbReference>
<dbReference type="Proteomes" id="UP001430149">
    <property type="component" value="Unassembled WGS sequence"/>
</dbReference>
<organism evidence="16 17">
    <name type="scientific">Dyella flava</name>
    <dbReference type="NCBI Taxonomy" id="1920170"/>
    <lineage>
        <taxon>Bacteria</taxon>
        <taxon>Pseudomonadati</taxon>
        <taxon>Pseudomonadota</taxon>
        <taxon>Gammaproteobacteria</taxon>
        <taxon>Lysobacterales</taxon>
        <taxon>Rhodanobacteraceae</taxon>
        <taxon>Dyella</taxon>
    </lineage>
</organism>
<proteinExistence type="inferred from homology"/>
<evidence type="ECO:0000256" key="6">
    <source>
        <dbReference type="ARBA" id="ARBA00023077"/>
    </source>
</evidence>
<dbReference type="EMBL" id="JADIKE010000034">
    <property type="protein sequence ID" value="MBM7125636.1"/>
    <property type="molecule type" value="Genomic_DNA"/>
</dbReference>
<feature type="signal peptide" evidence="13">
    <location>
        <begin position="1"/>
        <end position="24"/>
    </location>
</feature>
<evidence type="ECO:0000256" key="10">
    <source>
        <dbReference type="PROSITE-ProRule" id="PRU10143"/>
    </source>
</evidence>
<comment type="subcellular location">
    <subcellularLocation>
        <location evidence="1 9">Cell outer membrane</location>
        <topology evidence="1 9">Multi-pass membrane protein</topology>
    </subcellularLocation>
</comment>
<keyword evidence="2 9" id="KW-0813">Transport</keyword>
<gene>
    <name evidence="16" type="ORF">ISP19_09605</name>
</gene>
<feature type="chain" id="PRO_5046896940" evidence="13">
    <location>
        <begin position="25"/>
        <end position="951"/>
    </location>
</feature>
<evidence type="ECO:0000256" key="9">
    <source>
        <dbReference type="PROSITE-ProRule" id="PRU01360"/>
    </source>
</evidence>
<evidence type="ECO:0000256" key="1">
    <source>
        <dbReference type="ARBA" id="ARBA00004571"/>
    </source>
</evidence>
<dbReference type="Pfam" id="PF00593">
    <property type="entry name" value="TonB_dep_Rec_b-barrel"/>
    <property type="match status" value="1"/>
</dbReference>
<dbReference type="InterPro" id="IPR039426">
    <property type="entry name" value="TonB-dep_rcpt-like"/>
</dbReference>
<dbReference type="InterPro" id="IPR000531">
    <property type="entry name" value="Beta-barrel_TonB"/>
</dbReference>
<name>A0ABS2K336_9GAMM</name>
<protein>
    <submittedName>
        <fullName evidence="16">TonB-dependent receptor</fullName>
    </submittedName>
</protein>
<evidence type="ECO:0000313" key="17">
    <source>
        <dbReference type="Proteomes" id="UP001430149"/>
    </source>
</evidence>
<dbReference type="InterPro" id="IPR010916">
    <property type="entry name" value="TonB_box_CS"/>
</dbReference>
<keyword evidence="5 13" id="KW-0732">Signal</keyword>
<dbReference type="RefSeq" id="WP_204681144.1">
    <property type="nucleotide sequence ID" value="NZ_BSNR01000015.1"/>
</dbReference>
<evidence type="ECO:0000256" key="7">
    <source>
        <dbReference type="ARBA" id="ARBA00023136"/>
    </source>
</evidence>
<keyword evidence="8 9" id="KW-0998">Cell outer membrane</keyword>
<evidence type="ECO:0000256" key="11">
    <source>
        <dbReference type="RuleBase" id="RU003357"/>
    </source>
</evidence>
<dbReference type="PROSITE" id="PS52016">
    <property type="entry name" value="TONB_DEPENDENT_REC_3"/>
    <property type="match status" value="1"/>
</dbReference>
<dbReference type="InterPro" id="IPR036942">
    <property type="entry name" value="Beta-barrel_TonB_sf"/>
</dbReference>
<dbReference type="InterPro" id="IPR012910">
    <property type="entry name" value="Plug_dom"/>
</dbReference>
<dbReference type="PANTHER" id="PTHR47234">
    <property type="match status" value="1"/>
</dbReference>
<feature type="region of interest" description="Disordered" evidence="12">
    <location>
        <begin position="660"/>
        <end position="688"/>
    </location>
</feature>
<feature type="domain" description="TonB-dependent receptor plug" evidence="15">
    <location>
        <begin position="59"/>
        <end position="171"/>
    </location>
</feature>
<dbReference type="Pfam" id="PF07715">
    <property type="entry name" value="Plug"/>
    <property type="match status" value="1"/>
</dbReference>
<dbReference type="PANTHER" id="PTHR47234:SF2">
    <property type="entry name" value="TONB-DEPENDENT RECEPTOR"/>
    <property type="match status" value="1"/>
</dbReference>
<keyword evidence="17" id="KW-1185">Reference proteome</keyword>
<sequence>MKQKTMLATAIAAALMLHTWAVSAQDTAPAQSDQADATKAKSLETVTVTGSHIRSVDVETSQPVYTMDRQAIKATGLTNVSDILARMPSVGTPDITPQDTLASGPDVGGTYVNLRYLGSQRTLVLVNGRRWSTSLSGMTDLSTIPVSMIERIDVLKDGASSVYGADAIGGVVNIITRDHYDGGEANVYFGENGGGDGQQKNADFTWGHTTLKNAFIVSAAYQELSPVWDNRRDLTRYADGPRHPDDGWGLGPWGRVLDPDNGNTYVINHGATDTANFANYHPYDSSSLADKYRTSKDMTFRAGSKLKNLYVQDRYKLTDNISLHGSATYSTRDSSNQLAGYPFSTDATGLTIDPDNAYNPFPGNATTFWRRTVEMPRITRSNSRLAHIDVGAEGYFTFLDHDWNWDTGYTFSQTHIRQITTGNIYLPNAEKALGPTTILNGQVVCADAADRAAGCVPWNILAGPGATPQSVWNYVNSVSTARQFAQTDDFTANVGGGLFDLPAGTVNIAGGIEHRREKGSYHPDPNDSAGLTTNLASAPTNGRYDVNEAYLELDVPVLRDLPGVQEFGINIASRYSHYSDFGSTVNNKYSVRWRPINDLLVRATYAEGFRAPTIDDLYGGTGQSFETFLDPCDSAFGAAATNATVAARCAAAGVPTNYRQKDQAGNPITSNAGGQSPTAFLSGSNPQLKPETSVTRTFGLVYSPHYVEGLDFTLDYYDIRLTNAIAAVDASDILNFCYVQNVSDFCNRFTRNGAGVITSLNESLANLGSIDTQGYDVGIHYRLPETPFGTFRVASDSTYLVKYDTTSGPGQVTNTLAGFMDNEEGLYRVRSNLQLDWDYKQFGASWTIRYYSGLKDSCWSVSPAVECSNPSYTNPWIGSFGIAQKGSVAFNDLQLRYTAPWKGTFTFGVNNIFNKQGPLYYNVTLAGAGSPPYNPAFDYDRYFYVSYNQKF</sequence>
<evidence type="ECO:0000259" key="15">
    <source>
        <dbReference type="Pfam" id="PF07715"/>
    </source>
</evidence>
<dbReference type="InterPro" id="IPR037066">
    <property type="entry name" value="Plug_dom_sf"/>
</dbReference>
<dbReference type="Gene3D" id="2.40.170.20">
    <property type="entry name" value="TonB-dependent receptor, beta-barrel domain"/>
    <property type="match status" value="1"/>
</dbReference>
<dbReference type="Gene3D" id="2.170.130.10">
    <property type="entry name" value="TonB-dependent receptor, plug domain"/>
    <property type="match status" value="1"/>
</dbReference>
<feature type="compositionally biased region" description="Polar residues" evidence="12">
    <location>
        <begin position="666"/>
        <end position="688"/>
    </location>
</feature>
<accession>A0ABS2K336</accession>
<evidence type="ECO:0000256" key="5">
    <source>
        <dbReference type="ARBA" id="ARBA00022729"/>
    </source>
</evidence>
<feature type="domain" description="TonB-dependent receptor-like beta-barrel" evidence="14">
    <location>
        <begin position="338"/>
        <end position="912"/>
    </location>
</feature>
<keyword evidence="7 9" id="KW-0472">Membrane</keyword>